<gene>
    <name evidence="2" type="ORF">ASIM_LOCUS1144</name>
</gene>
<feature type="region of interest" description="Disordered" evidence="1">
    <location>
        <begin position="50"/>
        <end position="83"/>
    </location>
</feature>
<dbReference type="AlphaFoldDB" id="A0A0M3J160"/>
<feature type="compositionally biased region" description="Polar residues" evidence="1">
    <location>
        <begin position="409"/>
        <end position="419"/>
    </location>
</feature>
<evidence type="ECO:0000313" key="3">
    <source>
        <dbReference type="Proteomes" id="UP000267096"/>
    </source>
</evidence>
<feature type="region of interest" description="Disordered" evidence="1">
    <location>
        <begin position="403"/>
        <end position="457"/>
    </location>
</feature>
<feature type="region of interest" description="Disordered" evidence="1">
    <location>
        <begin position="475"/>
        <end position="507"/>
    </location>
</feature>
<feature type="compositionally biased region" description="Low complexity" evidence="1">
    <location>
        <begin position="124"/>
        <end position="141"/>
    </location>
</feature>
<dbReference type="EMBL" id="UYRR01001079">
    <property type="protein sequence ID" value="VDK18458.1"/>
    <property type="molecule type" value="Genomic_DNA"/>
</dbReference>
<evidence type="ECO:0000256" key="1">
    <source>
        <dbReference type="SAM" id="MobiDB-lite"/>
    </source>
</evidence>
<feature type="compositionally biased region" description="Polar residues" evidence="1">
    <location>
        <begin position="178"/>
        <end position="194"/>
    </location>
</feature>
<feature type="region of interest" description="Disordered" evidence="1">
    <location>
        <begin position="251"/>
        <end position="276"/>
    </location>
</feature>
<feature type="compositionally biased region" description="Low complexity" evidence="1">
    <location>
        <begin position="197"/>
        <end position="215"/>
    </location>
</feature>
<sequence length="545" mass="59803">MTSLKILVEMSSEVQKIYRIGSKWYFRACPELPGRRFHYRAYCLDDLNGTMPRHSEPSSSQTAVERSDDQTQQSVVDRSSGTRSCQLSMNNASLWEDSANNNVDTTIHLVDIGTPETSILQPTSASVNQPQQQPSPKPVVSESTLDLLSEVDFTAPSNLLDINEPYLSAEPLVPIRSTQTSSFGSRAQSTTIGDNKNAANTMNNSTMTTSNSQQNVDKTPLESAATADSESFASLSGFCLVHNIPTESYSKPCPSNLASSKQQQQPSSTHDSLSLSDGETLVLISTPPSSVKISDVNTTQNEKNINNTQQRLDIVQSAALTNSTLSSNANEFDDTLTSDSLPQLQLCKKYDVFDEEKASKMYFEVISKPKQTLEEELIGGFEDEHEHYFDTSETIQHQFGSVVSHDGTRTSPTTKNVPNGKSDADIVAPTLKTSSKAVDSDQSKSTSTTEESQGDVHFVKTNESLAEVLHRLTAAGDHPQNSSQPRLSKSSEQIEGESSDYDVDDDTVRCNSERSLYAIRVPRRADDNEVGLFRMCMFRSKPTGV</sequence>
<reference evidence="4" key="1">
    <citation type="submission" date="2017-02" db="UniProtKB">
        <authorList>
            <consortium name="WormBaseParasite"/>
        </authorList>
    </citation>
    <scope>IDENTIFICATION</scope>
</reference>
<feature type="compositionally biased region" description="Polar residues" evidence="1">
    <location>
        <begin position="479"/>
        <end position="493"/>
    </location>
</feature>
<feature type="compositionally biased region" description="Acidic residues" evidence="1">
    <location>
        <begin position="494"/>
        <end position="505"/>
    </location>
</feature>
<feature type="compositionally biased region" description="Polar residues" evidence="1">
    <location>
        <begin position="57"/>
        <end position="83"/>
    </location>
</feature>
<reference evidence="2 3" key="2">
    <citation type="submission" date="2018-11" db="EMBL/GenBank/DDBJ databases">
        <authorList>
            <consortium name="Pathogen Informatics"/>
        </authorList>
    </citation>
    <scope>NUCLEOTIDE SEQUENCE [LARGE SCALE GENOMIC DNA]</scope>
</reference>
<name>A0A0M3J160_ANISI</name>
<feature type="region of interest" description="Disordered" evidence="1">
    <location>
        <begin position="178"/>
        <end position="224"/>
    </location>
</feature>
<feature type="region of interest" description="Disordered" evidence="1">
    <location>
        <begin position="120"/>
        <end position="143"/>
    </location>
</feature>
<keyword evidence="3" id="KW-1185">Reference proteome</keyword>
<dbReference type="WBParaSite" id="ASIM_0000125501-mRNA-1">
    <property type="protein sequence ID" value="ASIM_0000125501-mRNA-1"/>
    <property type="gene ID" value="ASIM_0000125501"/>
</dbReference>
<evidence type="ECO:0000313" key="2">
    <source>
        <dbReference type="EMBL" id="VDK18458.1"/>
    </source>
</evidence>
<dbReference type="Proteomes" id="UP000267096">
    <property type="component" value="Unassembled WGS sequence"/>
</dbReference>
<feature type="compositionally biased region" description="Polar residues" evidence="1">
    <location>
        <begin position="256"/>
        <end position="276"/>
    </location>
</feature>
<organism evidence="4">
    <name type="scientific">Anisakis simplex</name>
    <name type="common">Herring worm</name>
    <dbReference type="NCBI Taxonomy" id="6269"/>
    <lineage>
        <taxon>Eukaryota</taxon>
        <taxon>Metazoa</taxon>
        <taxon>Ecdysozoa</taxon>
        <taxon>Nematoda</taxon>
        <taxon>Chromadorea</taxon>
        <taxon>Rhabditida</taxon>
        <taxon>Spirurina</taxon>
        <taxon>Ascaridomorpha</taxon>
        <taxon>Ascaridoidea</taxon>
        <taxon>Anisakidae</taxon>
        <taxon>Anisakis</taxon>
        <taxon>Anisakis simplex complex</taxon>
    </lineage>
</organism>
<accession>A0A0M3J160</accession>
<evidence type="ECO:0000313" key="4">
    <source>
        <dbReference type="WBParaSite" id="ASIM_0000125501-mRNA-1"/>
    </source>
</evidence>
<protein>
    <submittedName>
        <fullName evidence="4">Rab-GAP TBC domain-containing protein</fullName>
    </submittedName>
</protein>
<proteinExistence type="predicted"/>